<protein>
    <submittedName>
        <fullName evidence="5">Lactose-binding lectin l-2-like</fullName>
    </submittedName>
</protein>
<gene>
    <name evidence="5" type="primary">LOC114869649</name>
</gene>
<feature type="region of interest" description="Disordered" evidence="1">
    <location>
        <begin position="27"/>
        <end position="57"/>
    </location>
</feature>
<dbReference type="Pfam" id="PF00059">
    <property type="entry name" value="Lectin_C"/>
    <property type="match status" value="1"/>
</dbReference>
<keyword evidence="4" id="KW-1185">Reference proteome</keyword>
<keyword evidence="2" id="KW-0732">Signal</keyword>
<evidence type="ECO:0000256" key="2">
    <source>
        <dbReference type="SAM" id="SignalP"/>
    </source>
</evidence>
<dbReference type="RefSeq" id="XP_040929842.1">
    <property type="nucleotide sequence ID" value="XM_041073908.1"/>
</dbReference>
<evidence type="ECO:0000256" key="1">
    <source>
        <dbReference type="SAM" id="MobiDB-lite"/>
    </source>
</evidence>
<feature type="signal peptide" evidence="2">
    <location>
        <begin position="1"/>
        <end position="21"/>
    </location>
</feature>
<feature type="domain" description="C-type lectin" evidence="3">
    <location>
        <begin position="91"/>
        <end position="219"/>
    </location>
</feature>
<dbReference type="SUPFAM" id="SSF56436">
    <property type="entry name" value="C-type lectin-like"/>
    <property type="match status" value="1"/>
</dbReference>
<dbReference type="SMART" id="SM00034">
    <property type="entry name" value="CLECT"/>
    <property type="match status" value="1"/>
</dbReference>
<evidence type="ECO:0000313" key="5">
    <source>
        <dbReference type="RefSeq" id="XP_040929842.1"/>
    </source>
</evidence>
<sequence>MTTLTLCLLVCASMGLIRASALPQEDPYVTQETTTPPPEDDPYVTEGALPQEEGPHTVHITTTFPPEEEYSFWQRFLDYWRPSCRDGWTMLSTQCLSFVPTKMTWEEAEENCRNLGGNLASQFILEQIDEIRKVVLDAGVEHGQIWVGGAQENYYMLWAGDRDQTQCSHITFEALPQQEDPNVTQETTTPPPEDDPYVTEGGEGLEDVSCDSLLPSVCGILIM</sequence>
<evidence type="ECO:0000259" key="3">
    <source>
        <dbReference type="PROSITE" id="PS50041"/>
    </source>
</evidence>
<dbReference type="CDD" id="cd00037">
    <property type="entry name" value="CLECT"/>
    <property type="match status" value="1"/>
</dbReference>
<dbReference type="InterPro" id="IPR016187">
    <property type="entry name" value="CTDL_fold"/>
</dbReference>
<accession>A0A8M1HNV9</accession>
<evidence type="ECO:0000313" key="4">
    <source>
        <dbReference type="Proteomes" id="UP000515150"/>
    </source>
</evidence>
<dbReference type="GeneID" id="114869649"/>
<dbReference type="KEGG" id="bspl:114869649"/>
<dbReference type="Gene3D" id="3.10.100.10">
    <property type="entry name" value="Mannose-Binding Protein A, subunit A"/>
    <property type="match status" value="1"/>
</dbReference>
<dbReference type="Proteomes" id="UP000515150">
    <property type="component" value="Chromosome 2"/>
</dbReference>
<proteinExistence type="predicted"/>
<dbReference type="InterPro" id="IPR016186">
    <property type="entry name" value="C-type_lectin-like/link_sf"/>
</dbReference>
<dbReference type="PROSITE" id="PS50041">
    <property type="entry name" value="C_TYPE_LECTIN_2"/>
    <property type="match status" value="1"/>
</dbReference>
<name>A0A8M1HNV9_BETSP</name>
<dbReference type="AlphaFoldDB" id="A0A8M1HNV9"/>
<organism evidence="4 5">
    <name type="scientific">Betta splendens</name>
    <name type="common">Siamese fighting fish</name>
    <dbReference type="NCBI Taxonomy" id="158456"/>
    <lineage>
        <taxon>Eukaryota</taxon>
        <taxon>Metazoa</taxon>
        <taxon>Chordata</taxon>
        <taxon>Craniata</taxon>
        <taxon>Vertebrata</taxon>
        <taxon>Euteleostomi</taxon>
        <taxon>Actinopterygii</taxon>
        <taxon>Neopterygii</taxon>
        <taxon>Teleostei</taxon>
        <taxon>Neoteleostei</taxon>
        <taxon>Acanthomorphata</taxon>
        <taxon>Anabantaria</taxon>
        <taxon>Anabantiformes</taxon>
        <taxon>Anabantoidei</taxon>
        <taxon>Osphronemidae</taxon>
        <taxon>Betta</taxon>
    </lineage>
</organism>
<dbReference type="OrthoDB" id="5801605at2759"/>
<feature type="compositionally biased region" description="Acidic residues" evidence="1">
    <location>
        <begin position="192"/>
        <end position="204"/>
    </location>
</feature>
<reference evidence="5" key="1">
    <citation type="submission" date="2025-08" db="UniProtKB">
        <authorList>
            <consortium name="RefSeq"/>
        </authorList>
    </citation>
    <scope>IDENTIFICATION</scope>
</reference>
<dbReference type="InterPro" id="IPR001304">
    <property type="entry name" value="C-type_lectin-like"/>
</dbReference>
<feature type="region of interest" description="Disordered" evidence="1">
    <location>
        <begin position="175"/>
        <end position="204"/>
    </location>
</feature>
<feature type="chain" id="PRO_5035425286" evidence="2">
    <location>
        <begin position="22"/>
        <end position="223"/>
    </location>
</feature>